<dbReference type="Proteomes" id="UP001642409">
    <property type="component" value="Unassembled WGS sequence"/>
</dbReference>
<dbReference type="EMBL" id="CAXDID020000209">
    <property type="protein sequence ID" value="CAL6056339.1"/>
    <property type="molecule type" value="Genomic_DNA"/>
</dbReference>
<dbReference type="Pfam" id="PF12762">
    <property type="entry name" value="DDE_Tnp_IS1595"/>
    <property type="match status" value="1"/>
</dbReference>
<keyword evidence="4" id="KW-1185">Reference proteome</keyword>
<dbReference type="SMART" id="SM01126">
    <property type="entry name" value="DDE_Tnp_IS1595"/>
    <property type="match status" value="1"/>
</dbReference>
<comment type="caution">
    <text evidence="2">The sequence shown here is derived from an EMBL/GenBank/DDBJ whole genome shotgun (WGS) entry which is preliminary data.</text>
</comment>
<evidence type="ECO:0000313" key="3">
    <source>
        <dbReference type="EMBL" id="CAL6056339.1"/>
    </source>
</evidence>
<dbReference type="AlphaFoldDB" id="A0AA86PBB4"/>
<dbReference type="InterPro" id="IPR024445">
    <property type="entry name" value="Tnp_ISXO2-like"/>
</dbReference>
<accession>A0AA86PBB4</accession>
<gene>
    <name evidence="2" type="ORF">HINF_LOCUS23240</name>
    <name evidence="3" type="ORF">HINF_LOCUS46980</name>
</gene>
<evidence type="ECO:0000313" key="4">
    <source>
        <dbReference type="Proteomes" id="UP001642409"/>
    </source>
</evidence>
<dbReference type="PANTHER" id="PTHR47163:SF2">
    <property type="entry name" value="SI:DKEY-17M8.2"/>
    <property type="match status" value="1"/>
</dbReference>
<sequence length="171" mass="19765">MASKSLELNVQFVRRVFNICRECMVSNLNSHKFIDGEIIEMDETASGKRKYNRGHQVTGQTQWFVTILGRESGVVRFFEVEERDIETMKFYVTTYIRAGSEIHTDGWSAYGRLQSWGYVHKVVIHKDNFVDPQVVLILTSLKPHMVQLNVKLKLFSEYPGLTSSYILIAIL</sequence>
<organism evidence="2">
    <name type="scientific">Hexamita inflata</name>
    <dbReference type="NCBI Taxonomy" id="28002"/>
    <lineage>
        <taxon>Eukaryota</taxon>
        <taxon>Metamonada</taxon>
        <taxon>Diplomonadida</taxon>
        <taxon>Hexamitidae</taxon>
        <taxon>Hexamitinae</taxon>
        <taxon>Hexamita</taxon>
    </lineage>
</organism>
<reference evidence="3 4" key="2">
    <citation type="submission" date="2024-07" db="EMBL/GenBank/DDBJ databases">
        <authorList>
            <person name="Akdeniz Z."/>
        </authorList>
    </citation>
    <scope>NUCLEOTIDE SEQUENCE [LARGE SCALE GENOMIC DNA]</scope>
</reference>
<dbReference type="EMBL" id="CATOUU010000616">
    <property type="protein sequence ID" value="CAI9935595.1"/>
    <property type="molecule type" value="Genomic_DNA"/>
</dbReference>
<feature type="domain" description="ISXO2-like transposase" evidence="1">
    <location>
        <begin position="32"/>
        <end position="149"/>
    </location>
</feature>
<proteinExistence type="predicted"/>
<protein>
    <recommendedName>
        <fullName evidence="1">ISXO2-like transposase domain-containing protein</fullName>
    </recommendedName>
</protein>
<evidence type="ECO:0000259" key="1">
    <source>
        <dbReference type="SMART" id="SM01126"/>
    </source>
</evidence>
<name>A0AA86PBB4_9EUKA</name>
<dbReference type="PANTHER" id="PTHR47163">
    <property type="entry name" value="DDE_TNP_IS1595 DOMAIN-CONTAINING PROTEIN"/>
    <property type="match status" value="1"/>
</dbReference>
<evidence type="ECO:0000313" key="2">
    <source>
        <dbReference type="EMBL" id="CAI9935595.1"/>
    </source>
</evidence>
<dbReference type="InterPro" id="IPR053164">
    <property type="entry name" value="IS1016-like_transposase"/>
</dbReference>
<reference evidence="2" key="1">
    <citation type="submission" date="2023-06" db="EMBL/GenBank/DDBJ databases">
        <authorList>
            <person name="Kurt Z."/>
        </authorList>
    </citation>
    <scope>NUCLEOTIDE SEQUENCE</scope>
</reference>